<accession>X1CBY8</accession>
<feature type="non-terminal residue" evidence="2">
    <location>
        <position position="1"/>
    </location>
</feature>
<evidence type="ECO:0000313" key="2">
    <source>
        <dbReference type="EMBL" id="GAG90732.1"/>
    </source>
</evidence>
<dbReference type="SUPFAM" id="SSF48452">
    <property type="entry name" value="TPR-like"/>
    <property type="match status" value="1"/>
</dbReference>
<proteinExistence type="predicted"/>
<evidence type="ECO:0000256" key="1">
    <source>
        <dbReference type="SAM" id="Coils"/>
    </source>
</evidence>
<dbReference type="Gene3D" id="1.25.40.10">
    <property type="entry name" value="Tetratricopeptide repeat domain"/>
    <property type="match status" value="1"/>
</dbReference>
<name>X1CBY8_9ZZZZ</name>
<protein>
    <recommendedName>
        <fullName evidence="3">MalT-like TPR region domain-containing protein</fullName>
    </recommendedName>
</protein>
<gene>
    <name evidence="2" type="ORF">S01H4_50228</name>
</gene>
<dbReference type="InterPro" id="IPR011990">
    <property type="entry name" value="TPR-like_helical_dom_sf"/>
</dbReference>
<comment type="caution">
    <text evidence="2">The sequence shown here is derived from an EMBL/GenBank/DDBJ whole genome shotgun (WGS) entry which is preliminary data.</text>
</comment>
<sequence length="215" mass="24204">QAAACHLDRVLEMTKKAAEYYHMYAEESVGKDDHKAAATAYLEAATQYRQISDFSTAVTLYENAAKEALLERMTETAAQAYLWAAYSCHKTGNTEYFLTAAQNMGNLYDKAADKAIDNGNAERAVIDLSLAAMGFATIEKMDKAKERIEKAKKIIGRTRWEWLHTLLDFSSNLAENKLEDAADLLKIFNEEEAIQEVMGACLSIREDAEKKKRRK</sequence>
<dbReference type="AlphaFoldDB" id="X1CBY8"/>
<dbReference type="EMBL" id="BART01028498">
    <property type="protein sequence ID" value="GAG90732.1"/>
    <property type="molecule type" value="Genomic_DNA"/>
</dbReference>
<organism evidence="2">
    <name type="scientific">marine sediment metagenome</name>
    <dbReference type="NCBI Taxonomy" id="412755"/>
    <lineage>
        <taxon>unclassified sequences</taxon>
        <taxon>metagenomes</taxon>
        <taxon>ecological metagenomes</taxon>
    </lineage>
</organism>
<keyword evidence="1" id="KW-0175">Coiled coil</keyword>
<reference evidence="2" key="1">
    <citation type="journal article" date="2014" name="Front. Microbiol.">
        <title>High frequency of phylogenetically diverse reductive dehalogenase-homologous genes in deep subseafloor sedimentary metagenomes.</title>
        <authorList>
            <person name="Kawai M."/>
            <person name="Futagami T."/>
            <person name="Toyoda A."/>
            <person name="Takaki Y."/>
            <person name="Nishi S."/>
            <person name="Hori S."/>
            <person name="Arai W."/>
            <person name="Tsubouchi T."/>
            <person name="Morono Y."/>
            <person name="Uchiyama I."/>
            <person name="Ito T."/>
            <person name="Fujiyama A."/>
            <person name="Inagaki F."/>
            <person name="Takami H."/>
        </authorList>
    </citation>
    <scope>NUCLEOTIDE SEQUENCE</scope>
    <source>
        <strain evidence="2">Expedition CK06-06</strain>
    </source>
</reference>
<feature type="coiled-coil region" evidence="1">
    <location>
        <begin position="141"/>
        <end position="191"/>
    </location>
</feature>
<evidence type="ECO:0008006" key="3">
    <source>
        <dbReference type="Google" id="ProtNLM"/>
    </source>
</evidence>